<keyword evidence="2" id="KW-1185">Reference proteome</keyword>
<name>A0AAD9KZL4_RIDPI</name>
<dbReference type="SUPFAM" id="SSF48403">
    <property type="entry name" value="Ankyrin repeat"/>
    <property type="match status" value="1"/>
</dbReference>
<gene>
    <name evidence="1" type="ORF">NP493_451g02009</name>
</gene>
<sequence length="96" mass="10784">METALHRAVVLNMLENIKVLTRSRQVDVNRRDLLGENALHKAYKCRDLVVWEGLLVAGGDVTARSSMGYTPLMKVLKERNTVAAAMMYQYSAMSPD</sequence>
<protein>
    <submittedName>
        <fullName evidence="1">Uncharacterized protein</fullName>
    </submittedName>
</protein>
<accession>A0AAD9KZL4</accession>
<evidence type="ECO:0000313" key="1">
    <source>
        <dbReference type="EMBL" id="KAK2180306.1"/>
    </source>
</evidence>
<comment type="caution">
    <text evidence="1">The sequence shown here is derived from an EMBL/GenBank/DDBJ whole genome shotgun (WGS) entry which is preliminary data.</text>
</comment>
<dbReference type="Proteomes" id="UP001209878">
    <property type="component" value="Unassembled WGS sequence"/>
</dbReference>
<evidence type="ECO:0000313" key="2">
    <source>
        <dbReference type="Proteomes" id="UP001209878"/>
    </source>
</evidence>
<dbReference type="AlphaFoldDB" id="A0AAD9KZL4"/>
<dbReference type="Gene3D" id="1.25.40.20">
    <property type="entry name" value="Ankyrin repeat-containing domain"/>
    <property type="match status" value="1"/>
</dbReference>
<reference evidence="1" key="1">
    <citation type="journal article" date="2023" name="Mol. Biol. Evol.">
        <title>Third-Generation Sequencing Reveals the Adaptive Role of the Epigenome in Three Deep-Sea Polychaetes.</title>
        <authorList>
            <person name="Perez M."/>
            <person name="Aroh O."/>
            <person name="Sun Y."/>
            <person name="Lan Y."/>
            <person name="Juniper S.K."/>
            <person name="Young C.R."/>
            <person name="Angers B."/>
            <person name="Qian P.Y."/>
        </authorList>
    </citation>
    <scope>NUCLEOTIDE SEQUENCE</scope>
    <source>
        <strain evidence="1">R07B-5</strain>
    </source>
</reference>
<dbReference type="InterPro" id="IPR036770">
    <property type="entry name" value="Ankyrin_rpt-contain_sf"/>
</dbReference>
<dbReference type="EMBL" id="JAODUO010000449">
    <property type="protein sequence ID" value="KAK2180306.1"/>
    <property type="molecule type" value="Genomic_DNA"/>
</dbReference>
<organism evidence="1 2">
    <name type="scientific">Ridgeia piscesae</name>
    <name type="common">Tubeworm</name>
    <dbReference type="NCBI Taxonomy" id="27915"/>
    <lineage>
        <taxon>Eukaryota</taxon>
        <taxon>Metazoa</taxon>
        <taxon>Spiralia</taxon>
        <taxon>Lophotrochozoa</taxon>
        <taxon>Annelida</taxon>
        <taxon>Polychaeta</taxon>
        <taxon>Sedentaria</taxon>
        <taxon>Canalipalpata</taxon>
        <taxon>Sabellida</taxon>
        <taxon>Siboglinidae</taxon>
        <taxon>Ridgeia</taxon>
    </lineage>
</organism>
<proteinExistence type="predicted"/>